<dbReference type="EMBL" id="CP069280">
    <property type="protein sequence ID" value="QRI51762.1"/>
    <property type="molecule type" value="Genomic_DNA"/>
</dbReference>
<dbReference type="AlphaFoldDB" id="A0A0A2HHL2"/>
<dbReference type="InterPro" id="IPR038503">
    <property type="entry name" value="SpoIIIAH_sf"/>
</dbReference>
<dbReference type="Proteomes" id="UP000482543">
    <property type="component" value="Unassembled WGS sequence"/>
</dbReference>
<dbReference type="InterPro" id="IPR024232">
    <property type="entry name" value="SpoIIIAH"/>
</dbReference>
<dbReference type="Proteomes" id="UP000478995">
    <property type="component" value="Unassembled WGS sequence"/>
</dbReference>
<dbReference type="GeneID" id="5186143"/>
<evidence type="ECO:0000313" key="10">
    <source>
        <dbReference type="Proteomes" id="UP000663464"/>
    </source>
</evidence>
<dbReference type="OrthoDB" id="1707181at2"/>
<dbReference type="RefSeq" id="WP_003358875.1">
    <property type="nucleotide sequence ID" value="NZ_AP014696.1"/>
</dbReference>
<dbReference type="Proteomes" id="UP000480039">
    <property type="component" value="Unassembled WGS sequence"/>
</dbReference>
<evidence type="ECO:0000313" key="3">
    <source>
        <dbReference type="EMBL" id="NFI22122.1"/>
    </source>
</evidence>
<evidence type="ECO:0000313" key="1">
    <source>
        <dbReference type="EMBL" id="NFF01832.1"/>
    </source>
</evidence>
<evidence type="ECO:0000313" key="2">
    <source>
        <dbReference type="EMBL" id="NFG16229.1"/>
    </source>
</evidence>
<evidence type="ECO:0000313" key="5">
    <source>
        <dbReference type="EMBL" id="QRI51762.1"/>
    </source>
</evidence>
<reference evidence="5 10" key="1">
    <citation type="journal article" date="2014" name="J. Infect. Dis.">
        <title>Molecular characterization of a novel botulinum neurotoxin type H gene.</title>
        <authorList>
            <person name="Dover N."/>
            <person name="Barash J.R."/>
            <person name="Hill K.K."/>
            <person name="Xie G."/>
            <person name="Arnon S.S."/>
        </authorList>
    </citation>
    <scope>NUCLEOTIDE SEQUENCE [LARGE SCALE GENOMIC DNA]</scope>
    <source>
        <strain evidence="5 10">IBCA10-7060</strain>
    </source>
</reference>
<dbReference type="Pfam" id="PF12685">
    <property type="entry name" value="SpoIIIAH"/>
    <property type="match status" value="1"/>
</dbReference>
<dbReference type="Proteomes" id="UP000663464">
    <property type="component" value="Chromosome"/>
</dbReference>
<dbReference type="EMBL" id="SWND01000004">
    <property type="protein sequence ID" value="NFF01832.1"/>
    <property type="molecule type" value="Genomic_DNA"/>
</dbReference>
<gene>
    <name evidence="2" type="ORF">FC794_05370</name>
    <name evidence="4" type="ORF">FC871_09815</name>
    <name evidence="3" type="ORF">FC964_12185</name>
    <name evidence="1" type="ORF">FCV25_08585</name>
    <name evidence="5" type="ORF">JQS73_09765</name>
</gene>
<dbReference type="OMA" id="AFVINYN"/>
<organism evidence="2 7">
    <name type="scientific">Clostridium botulinum</name>
    <dbReference type="NCBI Taxonomy" id="1491"/>
    <lineage>
        <taxon>Bacteria</taxon>
        <taxon>Bacillati</taxon>
        <taxon>Bacillota</taxon>
        <taxon>Clostridia</taxon>
        <taxon>Eubacteriales</taxon>
        <taxon>Clostridiaceae</taxon>
        <taxon>Clostridium</taxon>
    </lineage>
</organism>
<name>A0A0A2HHL2_CLOBO</name>
<dbReference type="Proteomes" id="UP000472521">
    <property type="component" value="Unassembled WGS sequence"/>
</dbReference>
<evidence type="ECO:0000313" key="8">
    <source>
        <dbReference type="Proteomes" id="UP000480039"/>
    </source>
</evidence>
<dbReference type="Gene3D" id="1.10.287.4300">
    <property type="entry name" value="Stage III sporulation protein AH-like"/>
    <property type="match status" value="1"/>
</dbReference>
<evidence type="ECO:0000313" key="6">
    <source>
        <dbReference type="Proteomes" id="UP000472521"/>
    </source>
</evidence>
<dbReference type="EMBL" id="SWOY01000001">
    <property type="protein sequence ID" value="NFG16229.1"/>
    <property type="molecule type" value="Genomic_DNA"/>
</dbReference>
<evidence type="ECO:0000313" key="4">
    <source>
        <dbReference type="EMBL" id="NFJ08767.1"/>
    </source>
</evidence>
<reference evidence="6 7" key="2">
    <citation type="submission" date="2019-04" db="EMBL/GenBank/DDBJ databases">
        <title>Genome sequencing of Clostridium botulinum Groups I-IV and Clostridium butyricum.</title>
        <authorList>
            <person name="Brunt J."/>
            <person name="Van Vliet A.H.M."/>
            <person name="Stringer S.C."/>
            <person name="Carter A.T."/>
            <person name="Peck M.W."/>
        </authorList>
    </citation>
    <scope>NUCLEOTIDE SEQUENCE [LARGE SCALE GENOMIC DNA]</scope>
    <source>
        <strain evidence="4 8">Colworth BL30</strain>
        <strain evidence="3 9">IFR 15/034</strain>
        <strain evidence="2 7">IFR 18/037</strain>
        <strain evidence="1 6">IFR 18/054</strain>
    </source>
</reference>
<evidence type="ECO:0000313" key="9">
    <source>
        <dbReference type="Proteomes" id="UP000482543"/>
    </source>
</evidence>
<reference evidence="5" key="3">
    <citation type="submission" date="2021-02" db="EMBL/GenBank/DDBJ databases">
        <authorList>
            <person name="Dover N."/>
            <person name="Barash J.R."/>
            <person name="Bell J.M."/>
            <person name="Sylvester M.D."/>
            <person name="Arnon S."/>
        </authorList>
    </citation>
    <scope>NUCLEOTIDE SEQUENCE</scope>
    <source>
        <strain evidence="5">IBCA10-7060</strain>
    </source>
</reference>
<protein>
    <submittedName>
        <fullName evidence="2">SpoIIIAH-like family protein</fullName>
    </submittedName>
</protein>
<dbReference type="EMBL" id="SWRJ01000003">
    <property type="protein sequence ID" value="NFI22122.1"/>
    <property type="molecule type" value="Genomic_DNA"/>
</dbReference>
<accession>A0A0A2HHL2</accession>
<evidence type="ECO:0000313" key="7">
    <source>
        <dbReference type="Proteomes" id="UP000478995"/>
    </source>
</evidence>
<sequence>MNKKQGVIIVTLLALIICTGVLATKLNSPLYVNGADEGSTVSFNNTSKNSNKAESKENSKSDFFAETKLTRDQKAAQTLQTLKSLIDDKNVPKEDKDEATAKYTKLAMDSNYESKIESVLKSKGFDDVICSIENDKARVIIKGKDKLTDKETRDIKNVVMSISNIQEVEIETKQ</sequence>
<dbReference type="EMBL" id="SWQE01000004">
    <property type="protein sequence ID" value="NFJ08767.1"/>
    <property type="molecule type" value="Genomic_DNA"/>
</dbReference>
<proteinExistence type="predicted"/>